<dbReference type="GO" id="GO:0006355">
    <property type="term" value="P:regulation of DNA-templated transcription"/>
    <property type="evidence" value="ECO:0007669"/>
    <property type="project" value="InterPro"/>
</dbReference>
<keyword evidence="6" id="KW-1185">Reference proteome</keyword>
<dbReference type="KEGG" id="bgp:BGL_1c04620"/>
<dbReference type="HOGENOM" id="CLU_178280_3_2_4"/>
<evidence type="ECO:0000256" key="4">
    <source>
        <dbReference type="SAM" id="MobiDB-lite"/>
    </source>
</evidence>
<comment type="function">
    <text evidence="3">Inhibits all the catalytic activities of DNA gyrase by preventing its interaction with DNA. Acts by binding directly to the C-terminal domain of GyrB, which probably disrupts DNA binding by the gyrase.</text>
</comment>
<feature type="binding site" evidence="3">
    <location>
        <position position="26"/>
    </location>
    <ligand>
        <name>Zn(2+)</name>
        <dbReference type="ChEBI" id="CHEBI:29105"/>
    </ligand>
</feature>
<keyword evidence="2 3" id="KW-0862">Zinc</keyword>
<feature type="region of interest" description="Disordered" evidence="4">
    <location>
        <begin position="44"/>
        <end position="72"/>
    </location>
</feature>
<dbReference type="KEGG" id="bpla:bpln_1g04470"/>
<dbReference type="Pfam" id="PF03884">
    <property type="entry name" value="YacG"/>
    <property type="match status" value="1"/>
</dbReference>
<dbReference type="GO" id="GO:0008657">
    <property type="term" value="F:DNA topoisomerase type II (double strand cut, ATP-hydrolyzing) inhibitor activity"/>
    <property type="evidence" value="ECO:0007669"/>
    <property type="project" value="UniProtKB-UniRule"/>
</dbReference>
<evidence type="ECO:0000313" key="5">
    <source>
        <dbReference type="EMBL" id="AJK44999.1"/>
    </source>
</evidence>
<protein>
    <recommendedName>
        <fullName evidence="3">DNA gyrase inhibitor YacG</fullName>
    </recommendedName>
</protein>
<dbReference type="SUPFAM" id="SSF57716">
    <property type="entry name" value="Glucocorticoid receptor-like (DNA-binding domain)"/>
    <property type="match status" value="1"/>
</dbReference>
<evidence type="ECO:0000256" key="2">
    <source>
        <dbReference type="ARBA" id="ARBA00022833"/>
    </source>
</evidence>
<dbReference type="PANTHER" id="PTHR36150:SF1">
    <property type="entry name" value="DNA GYRASE INHIBITOR YACG"/>
    <property type="match status" value="1"/>
</dbReference>
<dbReference type="RefSeq" id="WP_042623784.1">
    <property type="nucleotide sequence ID" value="NZ_BSTO01000022.1"/>
</dbReference>
<gene>
    <name evidence="3" type="primary">yacG</name>
    <name evidence="5" type="ORF">BGL_1c04620</name>
</gene>
<feature type="binding site" evidence="3">
    <location>
        <position position="7"/>
    </location>
    <ligand>
        <name>Zn(2+)</name>
        <dbReference type="ChEBI" id="CHEBI:29105"/>
    </ligand>
</feature>
<organism evidence="5 6">
    <name type="scientific">Burkholderia plantarii</name>
    <dbReference type="NCBI Taxonomy" id="41899"/>
    <lineage>
        <taxon>Bacteria</taxon>
        <taxon>Pseudomonadati</taxon>
        <taxon>Pseudomonadota</taxon>
        <taxon>Betaproteobacteria</taxon>
        <taxon>Burkholderiales</taxon>
        <taxon>Burkholderiaceae</taxon>
        <taxon>Burkholderia</taxon>
    </lineage>
</organism>
<dbReference type="InterPro" id="IPR013088">
    <property type="entry name" value="Znf_NHR/GATA"/>
</dbReference>
<dbReference type="Gene3D" id="3.30.50.10">
    <property type="entry name" value="Erythroid Transcription Factor GATA-1, subunit A"/>
    <property type="match status" value="1"/>
</dbReference>
<proteinExistence type="inferred from homology"/>
<dbReference type="AlphaFoldDB" id="A0A0B6RS48"/>
<dbReference type="HAMAP" id="MF_00649">
    <property type="entry name" value="DNA_gyrase_inhibitor_YacG"/>
    <property type="match status" value="1"/>
</dbReference>
<accession>A0A0B6RS48</accession>
<comment type="cofactor">
    <cofactor evidence="3">
        <name>Zn(2+)</name>
        <dbReference type="ChEBI" id="CHEBI:29105"/>
    </cofactor>
    <text evidence="3">Binds 1 zinc ion.</text>
</comment>
<keyword evidence="1 3" id="KW-0479">Metal-binding</keyword>
<feature type="binding site" evidence="3">
    <location>
        <position position="10"/>
    </location>
    <ligand>
        <name>Zn(2+)</name>
        <dbReference type="ChEBI" id="CHEBI:29105"/>
    </ligand>
</feature>
<evidence type="ECO:0000256" key="1">
    <source>
        <dbReference type="ARBA" id="ARBA00022723"/>
    </source>
</evidence>
<comment type="subunit">
    <text evidence="3">Interacts with GyrB.</text>
</comment>
<dbReference type="PANTHER" id="PTHR36150">
    <property type="entry name" value="DNA GYRASE INHIBITOR YACG"/>
    <property type="match status" value="1"/>
</dbReference>
<dbReference type="GO" id="GO:0008270">
    <property type="term" value="F:zinc ion binding"/>
    <property type="evidence" value="ECO:0007669"/>
    <property type="project" value="UniProtKB-UniRule"/>
</dbReference>
<dbReference type="InterPro" id="IPR005584">
    <property type="entry name" value="DNA_gyrase_inhibitor_YacG"/>
</dbReference>
<feature type="compositionally biased region" description="Basic and acidic residues" evidence="4">
    <location>
        <begin position="61"/>
        <end position="72"/>
    </location>
</feature>
<reference evidence="5 6" key="2">
    <citation type="journal article" date="2016" name="Appl. Microbiol. Biotechnol.">
        <title>Mutations improving production and secretion of extracellular lipase by Burkholderia glumae PG1.</title>
        <authorList>
            <person name="Knapp A."/>
            <person name="Voget S."/>
            <person name="Gao R."/>
            <person name="Zaburannyi N."/>
            <person name="Krysciak D."/>
            <person name="Breuer M."/>
            <person name="Hauer B."/>
            <person name="Streit W.R."/>
            <person name="Muller R."/>
            <person name="Daniel R."/>
            <person name="Jaeger K.E."/>
        </authorList>
    </citation>
    <scope>NUCLEOTIDE SEQUENCE [LARGE SCALE GENOMIC DNA]</scope>
    <source>
        <strain evidence="5 6">PG1</strain>
    </source>
</reference>
<feature type="compositionally biased region" description="Acidic residues" evidence="4">
    <location>
        <begin position="48"/>
        <end position="60"/>
    </location>
</feature>
<sequence length="72" mass="7843">MTLVVKCPACAKDVSWTPESPFRPFCSARCKQMDLGAWAAERYRIGGTDDEPSDDAADGEPDGRSGRSSHHD</sequence>
<evidence type="ECO:0000313" key="6">
    <source>
        <dbReference type="Proteomes" id="UP000031838"/>
    </source>
</evidence>
<dbReference type="EMBL" id="CP002580">
    <property type="protein sequence ID" value="AJK44999.1"/>
    <property type="molecule type" value="Genomic_DNA"/>
</dbReference>
<feature type="binding site" evidence="3">
    <location>
        <position position="30"/>
    </location>
    <ligand>
        <name>Zn(2+)</name>
        <dbReference type="ChEBI" id="CHEBI:29105"/>
    </ligand>
</feature>
<dbReference type="Proteomes" id="UP000031838">
    <property type="component" value="Chromosome 1"/>
</dbReference>
<evidence type="ECO:0000256" key="3">
    <source>
        <dbReference type="HAMAP-Rule" id="MF_00649"/>
    </source>
</evidence>
<comment type="similarity">
    <text evidence="3">Belongs to the DNA gyrase inhibitor YacG family.</text>
</comment>
<reference evidence="6" key="1">
    <citation type="submission" date="2011-03" db="EMBL/GenBank/DDBJ databases">
        <authorList>
            <person name="Voget S."/>
            <person name="Streit W.R."/>
            <person name="Jaeger K.E."/>
            <person name="Daniel R."/>
        </authorList>
    </citation>
    <scope>NUCLEOTIDE SEQUENCE [LARGE SCALE GENOMIC DNA]</scope>
    <source>
        <strain evidence="6">PG1</strain>
    </source>
</reference>
<name>A0A0B6RS48_BURPL</name>